<proteinExistence type="inferred from homology"/>
<dbReference type="HOGENOM" id="CLU_033716_1_0_11"/>
<keyword evidence="4 7" id="KW-0560">Oxidoreductase</keyword>
<keyword evidence="5 7" id="KW-0408">Iron</keyword>
<evidence type="ECO:0000256" key="6">
    <source>
        <dbReference type="ARBA" id="ARBA00023033"/>
    </source>
</evidence>
<dbReference type="GO" id="GO:0005506">
    <property type="term" value="F:iron ion binding"/>
    <property type="evidence" value="ECO:0007669"/>
    <property type="project" value="InterPro"/>
</dbReference>
<evidence type="ECO:0000256" key="2">
    <source>
        <dbReference type="ARBA" id="ARBA00022617"/>
    </source>
</evidence>
<evidence type="ECO:0000256" key="4">
    <source>
        <dbReference type="ARBA" id="ARBA00023002"/>
    </source>
</evidence>
<dbReference type="AlphaFoldDB" id="H8GC80"/>
<dbReference type="InterPro" id="IPR036396">
    <property type="entry name" value="Cyt_P450_sf"/>
</dbReference>
<dbReference type="PRINTS" id="PR00359">
    <property type="entry name" value="BP450"/>
</dbReference>
<dbReference type="SUPFAM" id="SSF48264">
    <property type="entry name" value="Cytochrome P450"/>
    <property type="match status" value="1"/>
</dbReference>
<keyword evidence="6 7" id="KW-0503">Monooxygenase</keyword>
<gene>
    <name evidence="8" type="ORF">SacazDRAFT_00809</name>
</gene>
<dbReference type="GO" id="GO:0020037">
    <property type="term" value="F:heme binding"/>
    <property type="evidence" value="ECO:0007669"/>
    <property type="project" value="InterPro"/>
</dbReference>
<evidence type="ECO:0000313" key="9">
    <source>
        <dbReference type="Proteomes" id="UP000004705"/>
    </source>
</evidence>
<dbReference type="InterPro" id="IPR017972">
    <property type="entry name" value="Cyt_P450_CS"/>
</dbReference>
<protein>
    <submittedName>
        <fullName evidence="8">Cytochrome P450</fullName>
    </submittedName>
</protein>
<reference evidence="8 9" key="1">
    <citation type="journal article" date="2012" name="Stand. Genomic Sci.">
        <title>Genome sequence of the soil bacterium Saccharomonospora azurea type strain (NA-128(T)).</title>
        <authorList>
            <person name="Klenk H.P."/>
            <person name="Held B."/>
            <person name="Lucas S."/>
            <person name="Lapidus A."/>
            <person name="Copeland A."/>
            <person name="Hammon N."/>
            <person name="Pitluck S."/>
            <person name="Goodwin L.A."/>
            <person name="Han C."/>
            <person name="Tapia R."/>
            <person name="Brambilla E.M."/>
            <person name="Potter G."/>
            <person name="Land M."/>
            <person name="Ivanova N."/>
            <person name="Rohde M."/>
            <person name="Goker M."/>
            <person name="Detter J.C."/>
            <person name="Kyrpides N.C."/>
            <person name="Woyke T."/>
        </authorList>
    </citation>
    <scope>NUCLEOTIDE SEQUENCE [LARGE SCALE GENOMIC DNA]</scope>
    <source>
        <strain evidence="8 9">NA-128</strain>
    </source>
</reference>
<accession>H8GC80</accession>
<comment type="similarity">
    <text evidence="1 7">Belongs to the cytochrome P450 family.</text>
</comment>
<evidence type="ECO:0000256" key="3">
    <source>
        <dbReference type="ARBA" id="ARBA00022723"/>
    </source>
</evidence>
<dbReference type="EMBL" id="CM001466">
    <property type="protein sequence ID" value="EHY87757.1"/>
    <property type="molecule type" value="Genomic_DNA"/>
</dbReference>
<dbReference type="GO" id="GO:0004497">
    <property type="term" value="F:monooxygenase activity"/>
    <property type="evidence" value="ECO:0007669"/>
    <property type="project" value="UniProtKB-KW"/>
</dbReference>
<evidence type="ECO:0000313" key="8">
    <source>
        <dbReference type="EMBL" id="EHY87757.1"/>
    </source>
</evidence>
<dbReference type="PANTHER" id="PTHR46696">
    <property type="entry name" value="P450, PUTATIVE (EUROFUNG)-RELATED"/>
    <property type="match status" value="1"/>
</dbReference>
<dbReference type="PROSITE" id="PS00086">
    <property type="entry name" value="CYTOCHROME_P450"/>
    <property type="match status" value="1"/>
</dbReference>
<keyword evidence="2 7" id="KW-0349">Heme</keyword>
<dbReference type="Pfam" id="PF00067">
    <property type="entry name" value="p450"/>
    <property type="match status" value="1"/>
</dbReference>
<dbReference type="CDD" id="cd11029">
    <property type="entry name" value="CYP107-like"/>
    <property type="match status" value="1"/>
</dbReference>
<keyword evidence="3 7" id="KW-0479">Metal-binding</keyword>
<dbReference type="InterPro" id="IPR002397">
    <property type="entry name" value="Cyt_P450_B"/>
</dbReference>
<dbReference type="Proteomes" id="UP000004705">
    <property type="component" value="Chromosome"/>
</dbReference>
<dbReference type="Gene3D" id="1.10.630.10">
    <property type="entry name" value="Cytochrome P450"/>
    <property type="match status" value="1"/>
</dbReference>
<dbReference type="GO" id="GO:0016705">
    <property type="term" value="F:oxidoreductase activity, acting on paired donors, with incorporation or reduction of molecular oxygen"/>
    <property type="evidence" value="ECO:0007669"/>
    <property type="project" value="InterPro"/>
</dbReference>
<keyword evidence="9" id="KW-1185">Reference proteome</keyword>
<organism evidence="8 9">
    <name type="scientific">Saccharomonospora azurea NA-128</name>
    <dbReference type="NCBI Taxonomy" id="882081"/>
    <lineage>
        <taxon>Bacteria</taxon>
        <taxon>Bacillati</taxon>
        <taxon>Actinomycetota</taxon>
        <taxon>Actinomycetes</taxon>
        <taxon>Pseudonocardiales</taxon>
        <taxon>Pseudonocardiaceae</taxon>
        <taxon>Saccharomonospora</taxon>
    </lineage>
</organism>
<evidence type="ECO:0000256" key="5">
    <source>
        <dbReference type="ARBA" id="ARBA00023004"/>
    </source>
</evidence>
<dbReference type="InterPro" id="IPR001128">
    <property type="entry name" value="Cyt_P450"/>
</dbReference>
<name>H8GC80_9PSEU</name>
<dbReference type="PANTHER" id="PTHR46696:SF1">
    <property type="entry name" value="CYTOCHROME P450 YJIB-RELATED"/>
    <property type="match status" value="1"/>
</dbReference>
<sequence>MTDMAAARADVFTPDALQDPHGLYRTLREETPVRQVLLPHGLKAWLITRHADVLDALTDSRLRKNVRSVLERNSVEETASEGFVDELADNLLSTDPPDHTRLRSLVGKAFTARRIAELRPRIEEITDHLLDDLPDSGEVDLLTTFAQPLPVFVICELLGVPTDDRATFVGWSNRVISAEGGSATREDGLALRDFLRELIAAKRAEPGDDLISALVEARDDGDRLNERELVSMCFVLLVAGIESTVHLICNSVVALLRHPEQLAALRDDPSLLTRTIEEVIRYDGPVNTATVRYAAEDVAFGDVVIPAGDLVLVSPLSANRDPDFFPEPDRFDITRSTHGHLGFGHGIHFCLGASLARLEGEVALGRLLEAYPGIRLTPDHDHLPYRYSPIVRGLQTFPVRL</sequence>
<dbReference type="FunFam" id="1.10.630.10:FF:000018">
    <property type="entry name" value="Cytochrome P450 monooxygenase"/>
    <property type="match status" value="1"/>
</dbReference>
<evidence type="ECO:0000256" key="1">
    <source>
        <dbReference type="ARBA" id="ARBA00010617"/>
    </source>
</evidence>
<evidence type="ECO:0000256" key="7">
    <source>
        <dbReference type="RuleBase" id="RU000461"/>
    </source>
</evidence>